<dbReference type="AlphaFoldDB" id="A0A6C0WWI4"/>
<comment type="similarity">
    <text evidence="3 18">Belongs to the complex I subunit 2 family.</text>
</comment>
<evidence type="ECO:0000256" key="15">
    <source>
        <dbReference type="ARBA" id="ARBA00023128"/>
    </source>
</evidence>
<evidence type="ECO:0000256" key="17">
    <source>
        <dbReference type="ARBA" id="ARBA00049551"/>
    </source>
</evidence>
<feature type="transmembrane region" description="Helical" evidence="18">
    <location>
        <begin position="193"/>
        <end position="212"/>
    </location>
</feature>
<feature type="domain" description="NADH:quinone oxidoreductase/Mrp antiporter transmembrane" evidence="19">
    <location>
        <begin position="24"/>
        <end position="279"/>
    </location>
</feature>
<comment type="catalytic activity">
    <reaction evidence="17 18">
        <text>a ubiquinone + NADH + 5 H(+)(in) = a ubiquinol + NAD(+) + 4 H(+)(out)</text>
        <dbReference type="Rhea" id="RHEA:29091"/>
        <dbReference type="Rhea" id="RHEA-COMP:9565"/>
        <dbReference type="Rhea" id="RHEA-COMP:9566"/>
        <dbReference type="ChEBI" id="CHEBI:15378"/>
        <dbReference type="ChEBI" id="CHEBI:16389"/>
        <dbReference type="ChEBI" id="CHEBI:17976"/>
        <dbReference type="ChEBI" id="CHEBI:57540"/>
        <dbReference type="ChEBI" id="CHEBI:57945"/>
        <dbReference type="EC" id="7.1.1.2"/>
    </reaction>
</comment>
<reference evidence="20" key="1">
    <citation type="submission" date="2019-12" db="EMBL/GenBank/DDBJ databases">
        <authorList>
            <person name="Chuang R."/>
            <person name="Shen K.-N."/>
        </authorList>
    </citation>
    <scope>NUCLEOTIDE SEQUENCE</scope>
</reference>
<evidence type="ECO:0000256" key="14">
    <source>
        <dbReference type="ARBA" id="ARBA00023075"/>
    </source>
</evidence>
<evidence type="ECO:0000256" key="13">
    <source>
        <dbReference type="ARBA" id="ARBA00023027"/>
    </source>
</evidence>
<comment type="subcellular location">
    <subcellularLocation>
        <location evidence="2 18">Mitochondrion inner membrane</location>
        <topology evidence="2 18">Multi-pass membrane protein</topology>
    </subcellularLocation>
</comment>
<evidence type="ECO:0000256" key="10">
    <source>
        <dbReference type="ARBA" id="ARBA00022967"/>
    </source>
</evidence>
<dbReference type="InterPro" id="IPR003917">
    <property type="entry name" value="NADH_UbQ_OxRdtase_chain2"/>
</dbReference>
<comment type="function">
    <text evidence="18">Core subunit of the mitochondrial membrane respiratory chain NADH dehydrogenase (Complex I) which catalyzes electron transfer from NADH through the respiratory chain, using ubiquinone as an electron acceptor. Essential for the catalytic activity and assembly of complex I.</text>
</comment>
<comment type="function">
    <text evidence="1">Core subunit of the mitochondrial membrane respiratory chain NADH dehydrogenase (Complex I) that is believed to belong to the minimal assembly required for catalysis. Complex I functions in the transfer of electrons from NADH to the respiratory chain. The immediate electron acceptor for the enzyme is believed to be ubiquinone.</text>
</comment>
<evidence type="ECO:0000256" key="4">
    <source>
        <dbReference type="ARBA" id="ARBA00012944"/>
    </source>
</evidence>
<keyword evidence="12 18" id="KW-1133">Transmembrane helix</keyword>
<keyword evidence="7 18" id="KW-0679">Respiratory chain</keyword>
<accession>A0A6C0WWI4</accession>
<sequence>MPLSSSQILFFSTLMLGTLLSISSSSWFGAWMGLELNLLSFIPLISSKNNQYSSEAALKYFLIQALGSSIIIMSASFMMSSSELATTLFTVALLLKAGAAPFHFWFPSVMEGLQWNQIIILMTIQKIAPLSLLSYLLYSSTLYIVPAAIITSALVGAIGGINQTFLRKIMAYSSINHMAWMMSAILISETNWLLYFSFYCLISSSVAILFNYQDAFHISHIINHTPFSSHMKILTFTSLLSLGGLPPFTGFIPKWIIIQEMVSSHMFLTLAILLASALLTLFYYLRVAMTALTISSPKTKWSTKSTASSYMTPSMIYINIFGLLAPSMFTVIL</sequence>
<evidence type="ECO:0000256" key="6">
    <source>
        <dbReference type="ARBA" id="ARBA00022448"/>
    </source>
</evidence>
<keyword evidence="11 18" id="KW-0249">Electron transport</keyword>
<evidence type="ECO:0000256" key="12">
    <source>
        <dbReference type="ARBA" id="ARBA00022989"/>
    </source>
</evidence>
<dbReference type="EMBL" id="MN879254">
    <property type="protein sequence ID" value="QIC50543.1"/>
    <property type="molecule type" value="Genomic_DNA"/>
</dbReference>
<feature type="transmembrane region" description="Helical" evidence="18">
    <location>
        <begin position="143"/>
        <end position="162"/>
    </location>
</feature>
<dbReference type="GO" id="GO:0005743">
    <property type="term" value="C:mitochondrial inner membrane"/>
    <property type="evidence" value="ECO:0007669"/>
    <property type="project" value="UniProtKB-SubCell"/>
</dbReference>
<evidence type="ECO:0000259" key="19">
    <source>
        <dbReference type="Pfam" id="PF00361"/>
    </source>
</evidence>
<evidence type="ECO:0000256" key="7">
    <source>
        <dbReference type="ARBA" id="ARBA00022660"/>
    </source>
</evidence>
<evidence type="ECO:0000313" key="20">
    <source>
        <dbReference type="EMBL" id="QIC50543.1"/>
    </source>
</evidence>
<evidence type="ECO:0000256" key="2">
    <source>
        <dbReference type="ARBA" id="ARBA00004448"/>
    </source>
</evidence>
<evidence type="ECO:0000256" key="5">
    <source>
        <dbReference type="ARBA" id="ARBA00021008"/>
    </source>
</evidence>
<dbReference type="InterPro" id="IPR001750">
    <property type="entry name" value="ND/Mrp_TM"/>
</dbReference>
<feature type="transmembrane region" description="Helical" evidence="18">
    <location>
        <begin position="57"/>
        <end position="78"/>
    </location>
</feature>
<name>A0A6C0WWI4_PENSY</name>
<keyword evidence="9 18" id="KW-0999">Mitochondrion inner membrane</keyword>
<dbReference type="EC" id="7.1.1.2" evidence="4 18"/>
<keyword evidence="13 18" id="KW-0520">NAD</keyword>
<dbReference type="GO" id="GO:0008137">
    <property type="term" value="F:NADH dehydrogenase (ubiquinone) activity"/>
    <property type="evidence" value="ECO:0007669"/>
    <property type="project" value="UniProtKB-EC"/>
</dbReference>
<dbReference type="PANTHER" id="PTHR46552:SF1">
    <property type="entry name" value="NADH-UBIQUINONE OXIDOREDUCTASE CHAIN 2"/>
    <property type="match status" value="1"/>
</dbReference>
<geneLocation type="mitochondrion" evidence="20"/>
<proteinExistence type="inferred from homology"/>
<evidence type="ECO:0000256" key="3">
    <source>
        <dbReference type="ARBA" id="ARBA00007012"/>
    </source>
</evidence>
<dbReference type="GO" id="GO:0006120">
    <property type="term" value="P:mitochondrial electron transport, NADH to ubiquinone"/>
    <property type="evidence" value="ECO:0007669"/>
    <property type="project" value="InterPro"/>
</dbReference>
<evidence type="ECO:0000256" key="16">
    <source>
        <dbReference type="ARBA" id="ARBA00023136"/>
    </source>
</evidence>
<dbReference type="PRINTS" id="PR01436">
    <property type="entry name" value="NADHDHGNASE2"/>
</dbReference>
<gene>
    <name evidence="20" type="primary">nad2</name>
</gene>
<evidence type="ECO:0000256" key="11">
    <source>
        <dbReference type="ARBA" id="ARBA00022982"/>
    </source>
</evidence>
<feature type="transmembrane region" description="Helical" evidence="18">
    <location>
        <begin position="315"/>
        <end position="332"/>
    </location>
</feature>
<feature type="transmembrane region" description="Helical" evidence="18">
    <location>
        <begin position="7"/>
        <end position="22"/>
    </location>
</feature>
<feature type="transmembrane region" description="Helical" evidence="18">
    <location>
        <begin position="84"/>
        <end position="106"/>
    </location>
</feature>
<keyword evidence="8 18" id="KW-0812">Transmembrane</keyword>
<protein>
    <recommendedName>
        <fullName evidence="5 18">NADH-ubiquinone oxidoreductase chain 2</fullName>
        <ecNumber evidence="4 18">7.1.1.2</ecNumber>
    </recommendedName>
</protein>
<keyword evidence="10 18" id="KW-1278">Translocase</keyword>
<keyword evidence="6" id="KW-0813">Transport</keyword>
<feature type="transmembrane region" description="Helical" evidence="18">
    <location>
        <begin position="270"/>
        <end position="294"/>
    </location>
</feature>
<feature type="transmembrane region" description="Helical" evidence="18">
    <location>
        <begin position="233"/>
        <end position="258"/>
    </location>
</feature>
<evidence type="ECO:0000256" key="18">
    <source>
        <dbReference type="RuleBase" id="RU003403"/>
    </source>
</evidence>
<dbReference type="InterPro" id="IPR050175">
    <property type="entry name" value="Complex_I_Subunit_2"/>
</dbReference>
<evidence type="ECO:0000256" key="8">
    <source>
        <dbReference type="ARBA" id="ARBA00022692"/>
    </source>
</evidence>
<dbReference type="Pfam" id="PF00361">
    <property type="entry name" value="Proton_antipo_M"/>
    <property type="match status" value="1"/>
</dbReference>
<evidence type="ECO:0000256" key="1">
    <source>
        <dbReference type="ARBA" id="ARBA00003257"/>
    </source>
</evidence>
<organism evidence="20">
    <name type="scientific">Penaeus stylirostris</name>
    <name type="common">Pacific blue shrimp</name>
    <name type="synonym">Litopenaeus stylirostris</name>
    <dbReference type="NCBI Taxonomy" id="29019"/>
    <lineage>
        <taxon>Eukaryota</taxon>
        <taxon>Metazoa</taxon>
        <taxon>Ecdysozoa</taxon>
        <taxon>Arthropoda</taxon>
        <taxon>Crustacea</taxon>
        <taxon>Multicrustacea</taxon>
        <taxon>Malacostraca</taxon>
        <taxon>Eumalacostraca</taxon>
        <taxon>Eucarida</taxon>
        <taxon>Decapoda</taxon>
        <taxon>Dendrobranchiata</taxon>
        <taxon>Penaeoidea</taxon>
        <taxon>Penaeidae</taxon>
        <taxon>Penaeus</taxon>
    </lineage>
</organism>
<keyword evidence="15 18" id="KW-0496">Mitochondrion</keyword>
<keyword evidence="14 18" id="KW-0830">Ubiquinone</keyword>
<dbReference type="PANTHER" id="PTHR46552">
    <property type="entry name" value="NADH-UBIQUINONE OXIDOREDUCTASE CHAIN 2"/>
    <property type="match status" value="1"/>
</dbReference>
<keyword evidence="16 18" id="KW-0472">Membrane</keyword>
<evidence type="ECO:0000256" key="9">
    <source>
        <dbReference type="ARBA" id="ARBA00022792"/>
    </source>
</evidence>